<dbReference type="InterPro" id="IPR004443">
    <property type="entry name" value="YjeF_N_dom"/>
</dbReference>
<dbReference type="NCBIfam" id="TIGR00197">
    <property type="entry name" value="yjeF_nterm"/>
    <property type="match status" value="1"/>
</dbReference>
<comment type="similarity">
    <text evidence="17">Belongs to the NnrD/CARKD family.</text>
</comment>
<comment type="function">
    <text evidence="18">Catalyzes the epimerization of the S- and R-forms of NAD(P)HX, a damaged form of NAD(P)H that is a result of enzymatic or heat-dependent hydration. This is a prerequisite for the S-specific NAD(P)H-hydrate dehydratase to allow the repair of both epimers of NAD(P)HX.</text>
</comment>
<feature type="binding site" evidence="17">
    <location>
        <position position="261"/>
    </location>
    <ligand>
        <name>(6S)-NADPHX</name>
        <dbReference type="ChEBI" id="CHEBI:64076"/>
    </ligand>
</feature>
<proteinExistence type="inferred from homology"/>
<dbReference type="Pfam" id="PF03853">
    <property type="entry name" value="YjeF_N"/>
    <property type="match status" value="1"/>
</dbReference>
<dbReference type="SUPFAM" id="SSF64153">
    <property type="entry name" value="YjeF N-terminal domain-like"/>
    <property type="match status" value="1"/>
</dbReference>
<keyword evidence="6 17" id="KW-0547">Nucleotide-binding</keyword>
<comment type="catalytic activity">
    <reaction evidence="2 18 19">
        <text>(6R)-NADPHX = (6S)-NADPHX</text>
        <dbReference type="Rhea" id="RHEA:32227"/>
        <dbReference type="ChEBI" id="CHEBI:64076"/>
        <dbReference type="ChEBI" id="CHEBI:64077"/>
        <dbReference type="EC" id="5.1.99.6"/>
    </reaction>
</comment>
<comment type="catalytic activity">
    <reaction evidence="16 17 19">
        <text>(6S)-NADPHX + ADP = AMP + phosphate + NADPH + H(+)</text>
        <dbReference type="Rhea" id="RHEA:32235"/>
        <dbReference type="ChEBI" id="CHEBI:15378"/>
        <dbReference type="ChEBI" id="CHEBI:43474"/>
        <dbReference type="ChEBI" id="CHEBI:57783"/>
        <dbReference type="ChEBI" id="CHEBI:64076"/>
        <dbReference type="ChEBI" id="CHEBI:456215"/>
        <dbReference type="ChEBI" id="CHEBI:456216"/>
        <dbReference type="EC" id="4.2.1.136"/>
    </reaction>
</comment>
<comment type="cofactor">
    <cofactor evidence="18 19">
        <name>K(+)</name>
        <dbReference type="ChEBI" id="CHEBI:29103"/>
    </cofactor>
    <text evidence="18 19">Binds 1 potassium ion per subunit.</text>
</comment>
<comment type="function">
    <text evidence="14 19">Bifunctional enzyme that catalyzes the epimerization of the S- and R-forms of NAD(P)HX and the dehydration of the S-form of NAD(P)HX at the expense of ADP, which is converted to AMP. This allows the repair of both epimers of NAD(P)HX, a damaged form of NAD(P)H that is a result of enzymatic or heat-dependent hydration.</text>
</comment>
<comment type="catalytic activity">
    <reaction evidence="1 18 19">
        <text>(6R)-NADHX = (6S)-NADHX</text>
        <dbReference type="Rhea" id="RHEA:32215"/>
        <dbReference type="ChEBI" id="CHEBI:64074"/>
        <dbReference type="ChEBI" id="CHEBI:64075"/>
        <dbReference type="EC" id="5.1.99.6"/>
    </reaction>
</comment>
<dbReference type="PIRSF" id="PIRSF017184">
    <property type="entry name" value="Nnr"/>
    <property type="match status" value="1"/>
</dbReference>
<dbReference type="InterPro" id="IPR036652">
    <property type="entry name" value="YjeF_N_dom_sf"/>
</dbReference>
<evidence type="ECO:0000256" key="4">
    <source>
        <dbReference type="ARBA" id="ARBA00009524"/>
    </source>
</evidence>
<evidence type="ECO:0000256" key="15">
    <source>
        <dbReference type="ARBA" id="ARBA00048238"/>
    </source>
</evidence>
<comment type="similarity">
    <text evidence="4 19">In the C-terminal section; belongs to the NnrD/CARKD family.</text>
</comment>
<comment type="similarity">
    <text evidence="3 19">In the N-terminal section; belongs to the NnrE/AIBP family.</text>
</comment>
<evidence type="ECO:0000256" key="14">
    <source>
        <dbReference type="ARBA" id="ARBA00025153"/>
    </source>
</evidence>
<dbReference type="GO" id="GO:0005524">
    <property type="term" value="F:ATP binding"/>
    <property type="evidence" value="ECO:0007669"/>
    <property type="project" value="UniProtKB-UniRule"/>
</dbReference>
<keyword evidence="7 17" id="KW-0067">ATP-binding</keyword>
<dbReference type="InterPro" id="IPR029056">
    <property type="entry name" value="Ribokinase-like"/>
</dbReference>
<dbReference type="HAMAP" id="MF_01965">
    <property type="entry name" value="NADHX_dehydratase"/>
    <property type="match status" value="1"/>
</dbReference>
<dbReference type="EMBL" id="CAAHFG010000003">
    <property type="protein sequence ID" value="VGO15812.1"/>
    <property type="molecule type" value="Genomic_DNA"/>
</dbReference>
<keyword evidence="10 17" id="KW-0520">NAD</keyword>
<dbReference type="Gene3D" id="3.40.50.10260">
    <property type="entry name" value="YjeF N-terminal domain"/>
    <property type="match status" value="1"/>
</dbReference>
<evidence type="ECO:0000256" key="19">
    <source>
        <dbReference type="PIRNR" id="PIRNR017184"/>
    </source>
</evidence>
<feature type="domain" description="YjeF C-terminal" evidence="20">
    <location>
        <begin position="226"/>
        <end position="492"/>
    </location>
</feature>
<dbReference type="SUPFAM" id="SSF53613">
    <property type="entry name" value="Ribokinase-like"/>
    <property type="match status" value="1"/>
</dbReference>
<reference evidence="22 23" key="1">
    <citation type="submission" date="2019-04" db="EMBL/GenBank/DDBJ databases">
        <authorList>
            <person name="Van Vliet M D."/>
        </authorList>
    </citation>
    <scope>NUCLEOTIDE SEQUENCE [LARGE SCALE GENOMIC DNA]</scope>
    <source>
        <strain evidence="22 23">F1</strain>
    </source>
</reference>
<dbReference type="GO" id="GO:0052855">
    <property type="term" value="F:ADP-dependent NAD(P)H-hydrate dehydratase activity"/>
    <property type="evidence" value="ECO:0007669"/>
    <property type="project" value="UniProtKB-UniRule"/>
</dbReference>
<dbReference type="EC" id="5.1.99.6" evidence="19"/>
<dbReference type="RefSeq" id="WP_136081383.1">
    <property type="nucleotide sequence ID" value="NZ_CAAHFG010000003.1"/>
</dbReference>
<evidence type="ECO:0000313" key="23">
    <source>
        <dbReference type="Proteomes" id="UP000366872"/>
    </source>
</evidence>
<comment type="catalytic activity">
    <reaction evidence="15 17 19">
        <text>(6S)-NADHX + ADP = AMP + phosphate + NADH + H(+)</text>
        <dbReference type="Rhea" id="RHEA:32223"/>
        <dbReference type="ChEBI" id="CHEBI:15378"/>
        <dbReference type="ChEBI" id="CHEBI:43474"/>
        <dbReference type="ChEBI" id="CHEBI:57945"/>
        <dbReference type="ChEBI" id="CHEBI:64074"/>
        <dbReference type="ChEBI" id="CHEBI:456215"/>
        <dbReference type="ChEBI" id="CHEBI:456216"/>
        <dbReference type="EC" id="4.2.1.136"/>
    </reaction>
</comment>
<dbReference type="PANTHER" id="PTHR12592">
    <property type="entry name" value="ATP-DEPENDENT (S)-NAD(P)H-HYDRATE DEHYDRATASE FAMILY MEMBER"/>
    <property type="match status" value="1"/>
</dbReference>
<keyword evidence="5 18" id="KW-0479">Metal-binding</keyword>
<feature type="binding site" evidence="18">
    <location>
        <begin position="60"/>
        <end position="64"/>
    </location>
    <ligand>
        <name>(6S)-NADPHX</name>
        <dbReference type="ChEBI" id="CHEBI:64076"/>
    </ligand>
</feature>
<organism evidence="22 23">
    <name type="scientific">Pontiella desulfatans</name>
    <dbReference type="NCBI Taxonomy" id="2750659"/>
    <lineage>
        <taxon>Bacteria</taxon>
        <taxon>Pseudomonadati</taxon>
        <taxon>Kiritimatiellota</taxon>
        <taxon>Kiritimatiellia</taxon>
        <taxon>Kiritimatiellales</taxon>
        <taxon>Pontiellaceae</taxon>
        <taxon>Pontiella</taxon>
    </lineage>
</organism>
<dbReference type="HAMAP" id="MF_01966">
    <property type="entry name" value="NADHX_epimerase"/>
    <property type="match status" value="1"/>
</dbReference>
<feature type="binding site" evidence="17">
    <location>
        <position position="432"/>
    </location>
    <ligand>
        <name>AMP</name>
        <dbReference type="ChEBI" id="CHEBI:456215"/>
    </ligand>
</feature>
<keyword evidence="13" id="KW-0511">Multifunctional enzyme</keyword>
<evidence type="ECO:0000256" key="17">
    <source>
        <dbReference type="HAMAP-Rule" id="MF_01965"/>
    </source>
</evidence>
<evidence type="ECO:0000256" key="8">
    <source>
        <dbReference type="ARBA" id="ARBA00022857"/>
    </source>
</evidence>
<name>A0A6C2U6W7_PONDE</name>
<evidence type="ECO:0000256" key="1">
    <source>
        <dbReference type="ARBA" id="ARBA00000013"/>
    </source>
</evidence>
<dbReference type="NCBIfam" id="TIGR00196">
    <property type="entry name" value="yjeF_cterm"/>
    <property type="match status" value="1"/>
</dbReference>
<evidence type="ECO:0000256" key="6">
    <source>
        <dbReference type="ARBA" id="ARBA00022741"/>
    </source>
</evidence>
<evidence type="ECO:0000256" key="7">
    <source>
        <dbReference type="ARBA" id="ARBA00022840"/>
    </source>
</evidence>
<feature type="binding site" evidence="18">
    <location>
        <begin position="136"/>
        <end position="142"/>
    </location>
    <ligand>
        <name>(6S)-NADPHX</name>
        <dbReference type="ChEBI" id="CHEBI:64076"/>
    </ligand>
</feature>
<dbReference type="InterPro" id="IPR017953">
    <property type="entry name" value="Carbohydrate_kinase_pred_CS"/>
</dbReference>
<evidence type="ECO:0000256" key="3">
    <source>
        <dbReference type="ARBA" id="ARBA00006001"/>
    </source>
</evidence>
<accession>A0A6C2U6W7</accession>
<dbReference type="PROSITE" id="PS51385">
    <property type="entry name" value="YJEF_N"/>
    <property type="match status" value="1"/>
</dbReference>
<dbReference type="InterPro" id="IPR000631">
    <property type="entry name" value="CARKD"/>
</dbReference>
<feature type="binding site" evidence="17">
    <location>
        <position position="366"/>
    </location>
    <ligand>
        <name>(6S)-NADPHX</name>
        <dbReference type="ChEBI" id="CHEBI:64076"/>
    </ligand>
</feature>
<protein>
    <recommendedName>
        <fullName evidence="19">Bifunctional NAD(P)H-hydrate repair enzyme</fullName>
    </recommendedName>
    <alternativeName>
        <fullName evidence="19">Nicotinamide nucleotide repair protein</fullName>
    </alternativeName>
    <domain>
        <recommendedName>
            <fullName evidence="19">ADP-dependent (S)-NAD(P)H-hydrate dehydratase</fullName>
            <ecNumber evidence="19">4.2.1.136</ecNumber>
        </recommendedName>
        <alternativeName>
            <fullName evidence="19">ADP-dependent NAD(P)HX dehydratase</fullName>
        </alternativeName>
    </domain>
    <domain>
        <recommendedName>
            <fullName evidence="19">NAD(P)H-hydrate epimerase</fullName>
            <ecNumber evidence="19">5.1.99.6</ecNumber>
        </recommendedName>
    </domain>
</protein>
<dbReference type="GO" id="GO:0046872">
    <property type="term" value="F:metal ion binding"/>
    <property type="evidence" value="ECO:0007669"/>
    <property type="project" value="UniProtKB-UniRule"/>
</dbReference>
<evidence type="ECO:0000256" key="11">
    <source>
        <dbReference type="ARBA" id="ARBA00023235"/>
    </source>
</evidence>
<comment type="cofactor">
    <cofactor evidence="17">
        <name>Mg(2+)</name>
        <dbReference type="ChEBI" id="CHEBI:18420"/>
    </cofactor>
</comment>
<comment type="function">
    <text evidence="17">Catalyzes the dehydration of the S-form of NAD(P)HX at the expense of ADP, which is converted to AMP. Together with NAD(P)HX epimerase, which catalyzes the epimerization of the S- and R-forms, the enzyme allows the repair of both epimers of NAD(P)HX, a damaged form of NAD(P)H that is a result of enzymatic or heat-dependent hydration.</text>
</comment>
<feature type="domain" description="YjeF N-terminal" evidence="21">
    <location>
        <begin position="9"/>
        <end position="214"/>
    </location>
</feature>
<evidence type="ECO:0000256" key="13">
    <source>
        <dbReference type="ARBA" id="ARBA00023268"/>
    </source>
</evidence>
<sequence>MKLITPEEMRELDRRTIESGIPGEELMFTAGEGLADAIRTLASNHQLTDSPVLFVAGAGNNGGDAFVAACCLHEDGWPVECWLAAPESKIKGDALIHFKKMKKAGVPFEVLDTSEHWTYVAESGIDAEIIVDGLLGTGAAGDPRGVIADAVQFIDAQADRALVVAIDIPSAMAIRADLTVTMGLPKIGLAEPENIDMVGQVEVVDIGIPPAFIDEAVGDADLEFIHPSDLSPLFPRRPRDAHKGAFGHVLCIGGSKGYSGAIAMASRAATRSGAGLVSAFVPEAIHALVAPAIPEVMVHSSMPEGKWTAIMAGCGMGRSATTREQVLHLLEDSAVPVVLDADAITVLADHVDSIKSAKCPVVLTPHPGEFAALFGLKVDDVQEDRFGMARMAADKLGATIVLKGAGTLVATPGQPIAINLTGNPGMAAGGSGDVLAGIIAGLVAQGIAPFEAACAGVWLHGRAGDLAAAEKAQASLIATDLIEKIPDAFRDISCR</sequence>
<dbReference type="PANTHER" id="PTHR12592:SF0">
    <property type="entry name" value="ATP-DEPENDENT (S)-NAD(P)H-HYDRATE DEHYDRATASE"/>
    <property type="match status" value="1"/>
</dbReference>
<feature type="binding site" evidence="18">
    <location>
        <position position="61"/>
    </location>
    <ligand>
        <name>K(+)</name>
        <dbReference type="ChEBI" id="CHEBI:29103"/>
    </ligand>
</feature>
<dbReference type="PROSITE" id="PS51383">
    <property type="entry name" value="YJEF_C_3"/>
    <property type="match status" value="1"/>
</dbReference>
<comment type="caution">
    <text evidence="18">Lacks conserved residue(s) required for the propagation of feature annotation.</text>
</comment>
<keyword evidence="11 18" id="KW-0413">Isomerase</keyword>
<feature type="binding site" evidence="17">
    <location>
        <position position="433"/>
    </location>
    <ligand>
        <name>(6S)-NADPHX</name>
        <dbReference type="ChEBI" id="CHEBI:64076"/>
    </ligand>
</feature>
<dbReference type="AlphaFoldDB" id="A0A6C2U6W7"/>
<dbReference type="GO" id="GO:0110051">
    <property type="term" value="P:metabolite repair"/>
    <property type="evidence" value="ECO:0007669"/>
    <property type="project" value="TreeGrafter"/>
</dbReference>
<keyword evidence="8 17" id="KW-0521">NADP</keyword>
<evidence type="ECO:0000259" key="20">
    <source>
        <dbReference type="PROSITE" id="PS51383"/>
    </source>
</evidence>
<evidence type="ECO:0000256" key="10">
    <source>
        <dbReference type="ARBA" id="ARBA00023027"/>
    </source>
</evidence>
<comment type="subunit">
    <text evidence="17">Homotetramer.</text>
</comment>
<evidence type="ECO:0000256" key="2">
    <source>
        <dbReference type="ARBA" id="ARBA00000909"/>
    </source>
</evidence>
<feature type="binding site" evidence="17">
    <location>
        <position position="315"/>
    </location>
    <ligand>
        <name>(6S)-NADPHX</name>
        <dbReference type="ChEBI" id="CHEBI:64076"/>
    </ligand>
</feature>
<evidence type="ECO:0000259" key="21">
    <source>
        <dbReference type="PROSITE" id="PS51385"/>
    </source>
</evidence>
<evidence type="ECO:0000256" key="9">
    <source>
        <dbReference type="ARBA" id="ARBA00022958"/>
    </source>
</evidence>
<evidence type="ECO:0000256" key="5">
    <source>
        <dbReference type="ARBA" id="ARBA00022723"/>
    </source>
</evidence>
<evidence type="ECO:0000256" key="12">
    <source>
        <dbReference type="ARBA" id="ARBA00023239"/>
    </source>
</evidence>
<evidence type="ECO:0000256" key="16">
    <source>
        <dbReference type="ARBA" id="ARBA00049209"/>
    </source>
</evidence>
<feature type="binding site" evidence="18">
    <location>
        <position position="167"/>
    </location>
    <ligand>
        <name>(6S)-NADPHX</name>
        <dbReference type="ChEBI" id="CHEBI:64076"/>
    </ligand>
</feature>
<dbReference type="Proteomes" id="UP000366872">
    <property type="component" value="Unassembled WGS sequence"/>
</dbReference>
<dbReference type="Gene3D" id="3.40.1190.20">
    <property type="match status" value="1"/>
</dbReference>
<dbReference type="Pfam" id="PF01256">
    <property type="entry name" value="Carb_kinase"/>
    <property type="match status" value="1"/>
</dbReference>
<dbReference type="EC" id="4.2.1.136" evidence="19"/>
<keyword evidence="9 18" id="KW-0630">Potassium</keyword>
<keyword evidence="12 17" id="KW-0456">Lyase</keyword>
<gene>
    <name evidence="22" type="primary">nnr</name>
    <name evidence="17" type="synonym">nnrD</name>
    <name evidence="18" type="synonym">nnrE</name>
    <name evidence="22" type="ORF">PDESU_04399</name>
</gene>
<dbReference type="GO" id="GO:0052856">
    <property type="term" value="F:NAD(P)HX epimerase activity"/>
    <property type="evidence" value="ECO:0007669"/>
    <property type="project" value="UniProtKB-UniRule"/>
</dbReference>
<evidence type="ECO:0000256" key="18">
    <source>
        <dbReference type="HAMAP-Rule" id="MF_01966"/>
    </source>
</evidence>
<dbReference type="InterPro" id="IPR030677">
    <property type="entry name" value="Nnr"/>
</dbReference>
<feature type="binding site" evidence="18">
    <location>
        <position position="170"/>
    </location>
    <ligand>
        <name>K(+)</name>
        <dbReference type="ChEBI" id="CHEBI:29103"/>
    </ligand>
</feature>
<dbReference type="CDD" id="cd01171">
    <property type="entry name" value="YXKO-related"/>
    <property type="match status" value="1"/>
</dbReference>
<feature type="binding site" evidence="17">
    <location>
        <begin position="403"/>
        <end position="407"/>
    </location>
    <ligand>
        <name>AMP</name>
        <dbReference type="ChEBI" id="CHEBI:456215"/>
    </ligand>
</feature>
<dbReference type="PROSITE" id="PS01050">
    <property type="entry name" value="YJEF_C_2"/>
    <property type="match status" value="1"/>
</dbReference>
<feature type="binding site" evidence="18">
    <location>
        <position position="132"/>
    </location>
    <ligand>
        <name>K(+)</name>
        <dbReference type="ChEBI" id="CHEBI:29103"/>
    </ligand>
</feature>
<comment type="similarity">
    <text evidence="18">Belongs to the NnrE/AIBP family.</text>
</comment>
<dbReference type="GO" id="GO:0046496">
    <property type="term" value="P:nicotinamide nucleotide metabolic process"/>
    <property type="evidence" value="ECO:0007669"/>
    <property type="project" value="UniProtKB-UniRule"/>
</dbReference>
<keyword evidence="23" id="KW-1185">Reference proteome</keyword>
<evidence type="ECO:0000313" key="22">
    <source>
        <dbReference type="EMBL" id="VGO15812.1"/>
    </source>
</evidence>